<dbReference type="GO" id="GO:0016020">
    <property type="term" value="C:membrane"/>
    <property type="evidence" value="ECO:0007669"/>
    <property type="project" value="UniProtKB-SubCell"/>
</dbReference>
<dbReference type="AlphaFoldDB" id="A0AA39LV72"/>
<protein>
    <recommendedName>
        <fullName evidence="6">G-protein coupled receptors family 1 profile domain-containing protein</fullName>
    </recommendedName>
</protein>
<feature type="transmembrane region" description="Helical" evidence="5">
    <location>
        <begin position="63"/>
        <end position="93"/>
    </location>
</feature>
<feature type="transmembrane region" description="Helical" evidence="5">
    <location>
        <begin position="267"/>
        <end position="285"/>
    </location>
</feature>
<dbReference type="Pfam" id="PF00001">
    <property type="entry name" value="7tm_1"/>
    <property type="match status" value="1"/>
</dbReference>
<keyword evidence="4 5" id="KW-0472">Membrane</keyword>
<reference evidence="7" key="1">
    <citation type="submission" date="2023-06" db="EMBL/GenBank/DDBJ databases">
        <title>Genomic analysis of the entomopathogenic nematode Steinernema hermaphroditum.</title>
        <authorList>
            <person name="Schwarz E.M."/>
            <person name="Heppert J.K."/>
            <person name="Baniya A."/>
            <person name="Schwartz H.T."/>
            <person name="Tan C.-H."/>
            <person name="Antoshechkin I."/>
            <person name="Sternberg P.W."/>
            <person name="Goodrich-Blair H."/>
            <person name="Dillman A.R."/>
        </authorList>
    </citation>
    <scope>NUCLEOTIDE SEQUENCE</scope>
    <source>
        <strain evidence="7">PS9179</strain>
        <tissue evidence="7">Whole animal</tissue>
    </source>
</reference>
<feature type="transmembrane region" description="Helical" evidence="5">
    <location>
        <begin position="27"/>
        <end position="51"/>
    </location>
</feature>
<dbReference type="InterPro" id="IPR000276">
    <property type="entry name" value="GPCR_Rhodpsn"/>
</dbReference>
<dbReference type="SUPFAM" id="SSF81321">
    <property type="entry name" value="Family A G protein-coupled receptor-like"/>
    <property type="match status" value="1"/>
</dbReference>
<dbReference type="PANTHER" id="PTHR46709">
    <property type="entry name" value="PROTEIN CBG23488-RELATED"/>
    <property type="match status" value="1"/>
</dbReference>
<feature type="domain" description="G-protein coupled receptors family 1 profile" evidence="6">
    <location>
        <begin position="44"/>
        <end position="330"/>
    </location>
</feature>
<dbReference type="Proteomes" id="UP001175271">
    <property type="component" value="Unassembled WGS sequence"/>
</dbReference>
<sequence>MHLFWLNDSFARDCALNQTEFADAYRLALVGFFGSFVAIVSILANLLLFYVFSTSRKLRRQNYANPVLLALSDIVVSLCYVLMTSMHVIVYRIEFVPLIHGWATYMRVTYCLQHVALTVSNFLLVVASTERYLASNSLHTHKRVLVFMVRRKIYVIVAILVLSLFFKGSLFLEMETLYLPECAELESVIPIWIHTGSFWQSLRFWFRKVFTVIVPFLILAYCNIRIVSQLRRGQRESVKKSLRKSRRGRYNSGSVKRRYNEKKGVRIATRTLVMVVGCYLFSNSLTTVINIWEFFDADFLRYDHYYGYLLCSDFASLLTICGCALRLPIYVVNDHRIRKAIWRAFLRCRYRRLSQLKEIAAGNLEKWSIVIVSNSLRSNLTNANPGVSQARVFFGALLNGDGLQEFNGFSGKKSYAELARLMQNRRRLLVEMTITLSAAEPEKKPRRPYEESTTGDISFLTDIQEEDTDMLNESLMLKQDSLRSVKEEQEVEIWRATV</sequence>
<feature type="transmembrane region" description="Helical" evidence="5">
    <location>
        <begin position="153"/>
        <end position="172"/>
    </location>
</feature>
<evidence type="ECO:0000256" key="4">
    <source>
        <dbReference type="ARBA" id="ARBA00023136"/>
    </source>
</evidence>
<evidence type="ECO:0000256" key="1">
    <source>
        <dbReference type="ARBA" id="ARBA00004370"/>
    </source>
</evidence>
<dbReference type="InterPro" id="IPR017452">
    <property type="entry name" value="GPCR_Rhodpsn_7TM"/>
</dbReference>
<comment type="subcellular location">
    <subcellularLocation>
        <location evidence="1">Membrane</location>
    </subcellularLocation>
</comment>
<comment type="caution">
    <text evidence="7">The sequence shown here is derived from an EMBL/GenBank/DDBJ whole genome shotgun (WGS) entry which is preliminary data.</text>
</comment>
<evidence type="ECO:0000256" key="5">
    <source>
        <dbReference type="SAM" id="Phobius"/>
    </source>
</evidence>
<evidence type="ECO:0000256" key="2">
    <source>
        <dbReference type="ARBA" id="ARBA00022692"/>
    </source>
</evidence>
<evidence type="ECO:0000313" key="7">
    <source>
        <dbReference type="EMBL" id="KAK0410823.1"/>
    </source>
</evidence>
<evidence type="ECO:0000313" key="8">
    <source>
        <dbReference type="Proteomes" id="UP001175271"/>
    </source>
</evidence>
<proteinExistence type="predicted"/>
<organism evidence="7 8">
    <name type="scientific">Steinernema hermaphroditum</name>
    <dbReference type="NCBI Taxonomy" id="289476"/>
    <lineage>
        <taxon>Eukaryota</taxon>
        <taxon>Metazoa</taxon>
        <taxon>Ecdysozoa</taxon>
        <taxon>Nematoda</taxon>
        <taxon>Chromadorea</taxon>
        <taxon>Rhabditida</taxon>
        <taxon>Tylenchina</taxon>
        <taxon>Panagrolaimomorpha</taxon>
        <taxon>Strongyloidoidea</taxon>
        <taxon>Steinernematidae</taxon>
        <taxon>Steinernema</taxon>
    </lineage>
</organism>
<feature type="transmembrane region" description="Helical" evidence="5">
    <location>
        <begin position="305"/>
        <end position="329"/>
    </location>
</feature>
<dbReference type="GO" id="GO:0004930">
    <property type="term" value="F:G protein-coupled receptor activity"/>
    <property type="evidence" value="ECO:0007669"/>
    <property type="project" value="InterPro"/>
</dbReference>
<dbReference type="EMBL" id="JAUCMV010000003">
    <property type="protein sequence ID" value="KAK0410823.1"/>
    <property type="molecule type" value="Genomic_DNA"/>
</dbReference>
<dbReference type="Gene3D" id="1.20.1070.10">
    <property type="entry name" value="Rhodopsin 7-helix transmembrane proteins"/>
    <property type="match status" value="1"/>
</dbReference>
<keyword evidence="2 5" id="KW-0812">Transmembrane</keyword>
<accession>A0AA39LV72</accession>
<feature type="transmembrane region" description="Helical" evidence="5">
    <location>
        <begin position="113"/>
        <end position="133"/>
    </location>
</feature>
<name>A0AA39LV72_9BILA</name>
<gene>
    <name evidence="7" type="ORF">QR680_005345</name>
</gene>
<dbReference type="CDD" id="cd14978">
    <property type="entry name" value="7tmA_FMRFamide_R-like"/>
    <property type="match status" value="1"/>
</dbReference>
<keyword evidence="3 5" id="KW-1133">Transmembrane helix</keyword>
<feature type="transmembrane region" description="Helical" evidence="5">
    <location>
        <begin position="204"/>
        <end position="224"/>
    </location>
</feature>
<evidence type="ECO:0000256" key="3">
    <source>
        <dbReference type="ARBA" id="ARBA00022989"/>
    </source>
</evidence>
<dbReference type="PROSITE" id="PS50262">
    <property type="entry name" value="G_PROTEIN_RECEP_F1_2"/>
    <property type="match status" value="1"/>
</dbReference>
<keyword evidence="8" id="KW-1185">Reference proteome</keyword>
<evidence type="ECO:0000259" key="6">
    <source>
        <dbReference type="PROSITE" id="PS50262"/>
    </source>
</evidence>